<protein>
    <submittedName>
        <fullName evidence="1">Predicted protein</fullName>
    </submittedName>
</protein>
<dbReference type="GeneID" id="6072852"/>
<keyword evidence="2" id="KW-1185">Reference proteome</keyword>
<reference evidence="1 2" key="1">
    <citation type="journal article" date="2008" name="Nature">
        <title>The genome of Laccaria bicolor provides insights into mycorrhizal symbiosis.</title>
        <authorList>
            <person name="Martin F."/>
            <person name="Aerts A."/>
            <person name="Ahren D."/>
            <person name="Brun A."/>
            <person name="Danchin E.G.J."/>
            <person name="Duchaussoy F."/>
            <person name="Gibon J."/>
            <person name="Kohler A."/>
            <person name="Lindquist E."/>
            <person name="Pereda V."/>
            <person name="Salamov A."/>
            <person name="Shapiro H.J."/>
            <person name="Wuyts J."/>
            <person name="Blaudez D."/>
            <person name="Buee M."/>
            <person name="Brokstein P."/>
            <person name="Canbaeck B."/>
            <person name="Cohen D."/>
            <person name="Courty P.E."/>
            <person name="Coutinho P.M."/>
            <person name="Delaruelle C."/>
            <person name="Detter J.C."/>
            <person name="Deveau A."/>
            <person name="DiFazio S."/>
            <person name="Duplessis S."/>
            <person name="Fraissinet-Tachet L."/>
            <person name="Lucic E."/>
            <person name="Frey-Klett P."/>
            <person name="Fourrey C."/>
            <person name="Feussner I."/>
            <person name="Gay G."/>
            <person name="Grimwood J."/>
            <person name="Hoegger P.J."/>
            <person name="Jain P."/>
            <person name="Kilaru S."/>
            <person name="Labbe J."/>
            <person name="Lin Y.C."/>
            <person name="Legue V."/>
            <person name="Le Tacon F."/>
            <person name="Marmeisse R."/>
            <person name="Melayah D."/>
            <person name="Montanini B."/>
            <person name="Muratet M."/>
            <person name="Nehls U."/>
            <person name="Niculita-Hirzel H."/>
            <person name="Oudot-Le Secq M.P."/>
            <person name="Peter M."/>
            <person name="Quesneville H."/>
            <person name="Rajashekar B."/>
            <person name="Reich M."/>
            <person name="Rouhier N."/>
            <person name="Schmutz J."/>
            <person name="Yin T."/>
            <person name="Chalot M."/>
            <person name="Henrissat B."/>
            <person name="Kuees U."/>
            <person name="Lucas S."/>
            <person name="Van de Peer Y."/>
            <person name="Podila G.K."/>
            <person name="Polle A."/>
            <person name="Pukkila P.J."/>
            <person name="Richardson P.M."/>
            <person name="Rouze P."/>
            <person name="Sanders I.R."/>
            <person name="Stajich J.E."/>
            <person name="Tunlid A."/>
            <person name="Tuskan G."/>
            <person name="Grigoriev I.V."/>
        </authorList>
    </citation>
    <scope>NUCLEOTIDE SEQUENCE [LARGE SCALE GENOMIC DNA]</scope>
    <source>
        <strain evidence="2">S238N-H82 / ATCC MYA-4686</strain>
    </source>
</reference>
<dbReference type="KEGG" id="lbc:LACBIDRAFT_311080"/>
<dbReference type="RefSeq" id="XP_001876831.1">
    <property type="nucleotide sequence ID" value="XM_001876796.1"/>
</dbReference>
<evidence type="ECO:0000313" key="2">
    <source>
        <dbReference type="Proteomes" id="UP000001194"/>
    </source>
</evidence>
<proteinExistence type="predicted"/>
<gene>
    <name evidence="1" type="ORF">LACBIDRAFT_311080</name>
</gene>
<dbReference type="Proteomes" id="UP000001194">
    <property type="component" value="Unassembled WGS sequence"/>
</dbReference>
<dbReference type="HOGENOM" id="CLU_2638475_0_0_1"/>
<organism evidence="2">
    <name type="scientific">Laccaria bicolor (strain S238N-H82 / ATCC MYA-4686)</name>
    <name type="common">Bicoloured deceiver</name>
    <name type="synonym">Laccaria laccata var. bicolor</name>
    <dbReference type="NCBI Taxonomy" id="486041"/>
    <lineage>
        <taxon>Eukaryota</taxon>
        <taxon>Fungi</taxon>
        <taxon>Dikarya</taxon>
        <taxon>Basidiomycota</taxon>
        <taxon>Agaricomycotina</taxon>
        <taxon>Agaricomycetes</taxon>
        <taxon>Agaricomycetidae</taxon>
        <taxon>Agaricales</taxon>
        <taxon>Agaricineae</taxon>
        <taxon>Hydnangiaceae</taxon>
        <taxon>Laccaria</taxon>
    </lineage>
</organism>
<dbReference type="InParanoid" id="B0CZ69"/>
<accession>B0CZ69</accession>
<dbReference type="EMBL" id="DS547094">
    <property type="protein sequence ID" value="EDR12567.1"/>
    <property type="molecule type" value="Genomic_DNA"/>
</dbReference>
<name>B0CZ69_LACBS</name>
<sequence>MSKYCILLCFEDPNSSLAIQLYSGKRCHPKRCSSGAGLITVLNVSVMGAEWLLQCWCAGDVAWKNVSVGSGEFMKKS</sequence>
<dbReference type="AlphaFoldDB" id="B0CZ69"/>
<evidence type="ECO:0000313" key="1">
    <source>
        <dbReference type="EMBL" id="EDR12567.1"/>
    </source>
</evidence>